<proteinExistence type="predicted"/>
<dbReference type="Proteomes" id="UP000250321">
    <property type="component" value="Unassembled WGS sequence"/>
</dbReference>
<comment type="caution">
    <text evidence="1">The sequence shown here is derived from an EMBL/GenBank/DDBJ whole genome shotgun (WGS) entry which is preliminary data.</text>
</comment>
<accession>A0A314YR81</accession>
<sequence length="105" mass="11734">MNYEGETSYTYEDPSDGTIDDGYLDEVESIDLQATLIGGGYELDHRCVITILFLGPSLATSCCLNYFLGGTSRNYRDDGVDFNCASIVCLDERKAWMRSTRCRSC</sequence>
<evidence type="ECO:0000313" key="2">
    <source>
        <dbReference type="Proteomes" id="UP000250321"/>
    </source>
</evidence>
<keyword evidence="2" id="KW-1185">Reference proteome</keyword>
<reference evidence="1 2" key="1">
    <citation type="submission" date="2018-02" db="EMBL/GenBank/DDBJ databases">
        <title>Draft genome of wild Prunus yedoensis var. nudiflora.</title>
        <authorList>
            <person name="Baek S."/>
            <person name="Kim J.-H."/>
            <person name="Choi K."/>
            <person name="Kim G.-B."/>
            <person name="Cho A."/>
            <person name="Jang H."/>
            <person name="Shin C.-H."/>
            <person name="Yu H.-J."/>
            <person name="Mun J.-H."/>
        </authorList>
    </citation>
    <scope>NUCLEOTIDE SEQUENCE [LARGE SCALE GENOMIC DNA]</scope>
    <source>
        <strain evidence="2">cv. Jeju island</strain>
        <tissue evidence="1">Leaf</tissue>
    </source>
</reference>
<protein>
    <submittedName>
        <fullName evidence="1">Uncharacterized protein</fullName>
    </submittedName>
</protein>
<gene>
    <name evidence="1" type="ORF">Pyn_37106</name>
</gene>
<dbReference type="AlphaFoldDB" id="A0A314YR81"/>
<dbReference type="EMBL" id="PJQY01000707">
    <property type="protein sequence ID" value="PQQ08559.1"/>
    <property type="molecule type" value="Genomic_DNA"/>
</dbReference>
<organism evidence="1 2">
    <name type="scientific">Prunus yedoensis var. nudiflora</name>
    <dbReference type="NCBI Taxonomy" id="2094558"/>
    <lineage>
        <taxon>Eukaryota</taxon>
        <taxon>Viridiplantae</taxon>
        <taxon>Streptophyta</taxon>
        <taxon>Embryophyta</taxon>
        <taxon>Tracheophyta</taxon>
        <taxon>Spermatophyta</taxon>
        <taxon>Magnoliopsida</taxon>
        <taxon>eudicotyledons</taxon>
        <taxon>Gunneridae</taxon>
        <taxon>Pentapetalae</taxon>
        <taxon>rosids</taxon>
        <taxon>fabids</taxon>
        <taxon>Rosales</taxon>
        <taxon>Rosaceae</taxon>
        <taxon>Amygdaloideae</taxon>
        <taxon>Amygdaleae</taxon>
        <taxon>Prunus</taxon>
    </lineage>
</organism>
<evidence type="ECO:0000313" key="1">
    <source>
        <dbReference type="EMBL" id="PQQ08559.1"/>
    </source>
</evidence>
<name>A0A314YR81_PRUYE</name>